<proteinExistence type="predicted"/>
<accession>A0AAN0T2J8</accession>
<dbReference type="AlphaFoldDB" id="A0AAN0T2J8"/>
<reference evidence="2" key="1">
    <citation type="submission" date="2015-01" db="EMBL/GenBank/DDBJ databases">
        <title>Comparative genome analysis of Bacillus coagulans HM-08, Clostridium butyricum HM-68, Bacillus subtilis HM-66 and Bacillus paralicheniformis BL-09.</title>
        <authorList>
            <person name="Zhang H."/>
        </authorList>
    </citation>
    <scope>NUCLEOTIDE SEQUENCE [LARGE SCALE GENOMIC DNA]</scope>
    <source>
        <strain evidence="2">HM-08</strain>
    </source>
</reference>
<name>A0AAN0T2J8_HEYCO</name>
<dbReference type="Proteomes" id="UP000032024">
    <property type="component" value="Chromosome"/>
</dbReference>
<evidence type="ECO:0000313" key="1">
    <source>
        <dbReference type="EMBL" id="AJO21507.1"/>
    </source>
</evidence>
<sequence length="43" mass="4771">MNATLPGTVANTFFYPTLNSRAFLSVLLGYKRLMLHQPENSVG</sequence>
<protein>
    <submittedName>
        <fullName evidence="1">Uncharacterized protein</fullName>
    </submittedName>
</protein>
<dbReference type="EMBL" id="CP010525">
    <property type="protein sequence ID" value="AJO21507.1"/>
    <property type="molecule type" value="Genomic_DNA"/>
</dbReference>
<keyword evidence="2" id="KW-1185">Reference proteome</keyword>
<evidence type="ECO:0000313" key="2">
    <source>
        <dbReference type="Proteomes" id="UP000032024"/>
    </source>
</evidence>
<organism evidence="1 2">
    <name type="scientific">Heyndrickxia coagulans</name>
    <name type="common">Weizmannia coagulans</name>
    <dbReference type="NCBI Taxonomy" id="1398"/>
    <lineage>
        <taxon>Bacteria</taxon>
        <taxon>Bacillati</taxon>
        <taxon>Bacillota</taxon>
        <taxon>Bacilli</taxon>
        <taxon>Bacillales</taxon>
        <taxon>Bacillaceae</taxon>
        <taxon>Heyndrickxia</taxon>
    </lineage>
</organism>
<gene>
    <name evidence="1" type="ORF">SB48_HM08orf01086</name>
</gene>